<dbReference type="SUPFAM" id="SSF46565">
    <property type="entry name" value="Chaperone J-domain"/>
    <property type="match status" value="1"/>
</dbReference>
<name>A0A0L7QPJ8_9HYME</name>
<dbReference type="Pfam" id="PF00226">
    <property type="entry name" value="DnaJ"/>
    <property type="match status" value="1"/>
</dbReference>
<reference evidence="2 3" key="1">
    <citation type="submission" date="2015-07" db="EMBL/GenBank/DDBJ databases">
        <title>The genome of Habropoda laboriosa.</title>
        <authorList>
            <person name="Pan H."/>
            <person name="Kapheim K."/>
        </authorList>
    </citation>
    <scope>NUCLEOTIDE SEQUENCE [LARGE SCALE GENOMIC DNA]</scope>
    <source>
        <strain evidence="2">0110345459</strain>
    </source>
</reference>
<feature type="domain" description="J" evidence="1">
    <location>
        <begin position="35"/>
        <end position="91"/>
    </location>
</feature>
<dbReference type="PANTHER" id="PTHR39158:SF1">
    <property type="entry name" value="DNAJ HOMOLOG SUBFAMILY C MEMBER 28"/>
    <property type="match status" value="1"/>
</dbReference>
<dbReference type="PANTHER" id="PTHR39158">
    <property type="entry name" value="OS08G0560600 PROTEIN"/>
    <property type="match status" value="1"/>
</dbReference>
<evidence type="ECO:0000313" key="3">
    <source>
        <dbReference type="Proteomes" id="UP000053825"/>
    </source>
</evidence>
<dbReference type="PROSITE" id="PS50076">
    <property type="entry name" value="DNAJ_2"/>
    <property type="match status" value="1"/>
</dbReference>
<dbReference type="InterPro" id="IPR052573">
    <property type="entry name" value="DnaJ_C_subfamily_28"/>
</dbReference>
<protein>
    <submittedName>
        <fullName evidence="2">DnaJ like protein subfamily C member 28</fullName>
    </submittedName>
</protein>
<dbReference type="Pfam" id="PF09350">
    <property type="entry name" value="DJC28_CD"/>
    <property type="match status" value="1"/>
</dbReference>
<dbReference type="AlphaFoldDB" id="A0A0L7QPJ8"/>
<proteinExistence type="predicted"/>
<dbReference type="Proteomes" id="UP000053825">
    <property type="component" value="Unassembled WGS sequence"/>
</dbReference>
<gene>
    <name evidence="2" type="ORF">WH47_07693</name>
</gene>
<dbReference type="STRING" id="597456.A0A0L7QPJ8"/>
<sequence>MLKFNQYNRKPFGYVPCVPYLNLIKRFQHRNNMKKWYQTLEVPEDCEDETLRLAFVYQAKRFHPDSGTSEANAIKFSEIETAYRQIRKARMEEKENSTNLPQVEEFDIKHTAPQHRHYLMYNVGIGTPSKRQKLYTMERAQKAVDNVMEHQLKKLQAEERNTLIGMDKQRAKDIKTRFGMDRLVEDLIQEAMNKGEFKDLPGMGKPLKENTNTRNPYVDFVTYKMNEILIENGFTPEWIQLSKEIREEIQDLRKQLINARNNVGPLPLNYSDESTWNNIVENFNSTTKQINSKIDKYNLLVPILQKQMLHIKLQDLANEVLSMPPKETSKKYNSKKKTSDFINEQDSLFGIITSIFNKKVS</sequence>
<dbReference type="CDD" id="cd06257">
    <property type="entry name" value="DnaJ"/>
    <property type="match status" value="1"/>
</dbReference>
<dbReference type="OrthoDB" id="1922282at2759"/>
<accession>A0A0L7QPJ8</accession>
<evidence type="ECO:0000313" key="2">
    <source>
        <dbReference type="EMBL" id="KOC60560.1"/>
    </source>
</evidence>
<dbReference type="EMBL" id="KQ414813">
    <property type="protein sequence ID" value="KOC60560.1"/>
    <property type="molecule type" value="Genomic_DNA"/>
</dbReference>
<evidence type="ECO:0000259" key="1">
    <source>
        <dbReference type="PROSITE" id="PS50076"/>
    </source>
</evidence>
<dbReference type="InterPro" id="IPR036869">
    <property type="entry name" value="J_dom_sf"/>
</dbReference>
<dbReference type="SMART" id="SM00271">
    <property type="entry name" value="DnaJ"/>
    <property type="match status" value="1"/>
</dbReference>
<keyword evidence="3" id="KW-1185">Reference proteome</keyword>
<dbReference type="Gene3D" id="1.10.287.110">
    <property type="entry name" value="DnaJ domain"/>
    <property type="match status" value="1"/>
</dbReference>
<dbReference type="InterPro" id="IPR001623">
    <property type="entry name" value="DnaJ_domain"/>
</dbReference>
<organism evidence="2 3">
    <name type="scientific">Habropoda laboriosa</name>
    <dbReference type="NCBI Taxonomy" id="597456"/>
    <lineage>
        <taxon>Eukaryota</taxon>
        <taxon>Metazoa</taxon>
        <taxon>Ecdysozoa</taxon>
        <taxon>Arthropoda</taxon>
        <taxon>Hexapoda</taxon>
        <taxon>Insecta</taxon>
        <taxon>Pterygota</taxon>
        <taxon>Neoptera</taxon>
        <taxon>Endopterygota</taxon>
        <taxon>Hymenoptera</taxon>
        <taxon>Apocrita</taxon>
        <taxon>Aculeata</taxon>
        <taxon>Apoidea</taxon>
        <taxon>Anthophila</taxon>
        <taxon>Apidae</taxon>
        <taxon>Habropoda</taxon>
    </lineage>
</organism>
<dbReference type="InterPro" id="IPR018961">
    <property type="entry name" value="DnaJ_homolog_subfam-C_membr-28"/>
</dbReference>